<dbReference type="AlphaFoldDB" id="A0A2N0S543"/>
<dbReference type="GO" id="GO:0005886">
    <property type="term" value="C:plasma membrane"/>
    <property type="evidence" value="ECO:0007669"/>
    <property type="project" value="TreeGrafter"/>
</dbReference>
<evidence type="ECO:0000256" key="6">
    <source>
        <dbReference type="SAM" id="Phobius"/>
    </source>
</evidence>
<reference evidence="8 9" key="1">
    <citation type="submission" date="2017-10" db="EMBL/GenBank/DDBJ databases">
        <title>Extensive intraspecific genome diversity in a model arbuscular mycorrhizal fungus.</title>
        <authorList>
            <person name="Chen E.C.H."/>
            <person name="Morin E."/>
            <person name="Baudet D."/>
            <person name="Noel J."/>
            <person name="Ndikumana S."/>
            <person name="Charron P."/>
            <person name="St-Onge C."/>
            <person name="Giorgi J."/>
            <person name="Grigoriev I.V."/>
            <person name="Roux C."/>
            <person name="Martin F.M."/>
            <person name="Corradi N."/>
        </authorList>
    </citation>
    <scope>NUCLEOTIDE SEQUENCE [LARGE SCALE GENOMIC DNA]</scope>
    <source>
        <strain evidence="8 9">A1</strain>
    </source>
</reference>
<feature type="transmembrane region" description="Helical" evidence="6">
    <location>
        <begin position="889"/>
        <end position="909"/>
    </location>
</feature>
<keyword evidence="2 6" id="KW-0812">Transmembrane</keyword>
<evidence type="ECO:0000313" key="9">
    <source>
        <dbReference type="Proteomes" id="UP000232688"/>
    </source>
</evidence>
<dbReference type="Gene3D" id="1.10.287.70">
    <property type="match status" value="1"/>
</dbReference>
<feature type="transmembrane region" description="Helical" evidence="6">
    <location>
        <begin position="814"/>
        <end position="831"/>
    </location>
</feature>
<proteinExistence type="predicted"/>
<feature type="transmembrane region" description="Helical" evidence="6">
    <location>
        <begin position="916"/>
        <end position="935"/>
    </location>
</feature>
<dbReference type="InterPro" id="IPR036322">
    <property type="entry name" value="WD40_repeat_dom_sf"/>
</dbReference>
<feature type="transmembrane region" description="Helical" evidence="6">
    <location>
        <begin position="669"/>
        <end position="695"/>
    </location>
</feature>
<dbReference type="Pfam" id="PF00520">
    <property type="entry name" value="Ion_trans"/>
    <property type="match status" value="1"/>
</dbReference>
<dbReference type="VEuPathDB" id="FungiDB:RhiirA1_454524"/>
<dbReference type="PANTHER" id="PTHR10582">
    <property type="entry name" value="TRANSIENT RECEPTOR POTENTIAL ION CHANNEL PROTEIN"/>
    <property type="match status" value="1"/>
</dbReference>
<evidence type="ECO:0000313" key="8">
    <source>
        <dbReference type="EMBL" id="PKC70637.1"/>
    </source>
</evidence>
<comment type="caution">
    <text evidence="8">The sequence shown here is derived from an EMBL/GenBank/DDBJ whole genome shotgun (WGS) entry which is preliminary data.</text>
</comment>
<dbReference type="PANTHER" id="PTHR10582:SF2">
    <property type="entry name" value="INACTIVE"/>
    <property type="match status" value="1"/>
</dbReference>
<dbReference type="VEuPathDB" id="FungiDB:FUN_018643"/>
<gene>
    <name evidence="8" type="ORF">RhiirA1_454524</name>
</gene>
<organism evidence="8 9">
    <name type="scientific">Rhizophagus irregularis</name>
    <dbReference type="NCBI Taxonomy" id="588596"/>
    <lineage>
        <taxon>Eukaryota</taxon>
        <taxon>Fungi</taxon>
        <taxon>Fungi incertae sedis</taxon>
        <taxon>Mucoromycota</taxon>
        <taxon>Glomeromycotina</taxon>
        <taxon>Glomeromycetes</taxon>
        <taxon>Glomerales</taxon>
        <taxon>Glomeraceae</taxon>
        <taxon>Rhizophagus</taxon>
    </lineage>
</organism>
<accession>A0A2N0S543</accession>
<dbReference type="Proteomes" id="UP000232688">
    <property type="component" value="Unassembled WGS sequence"/>
</dbReference>
<feature type="transmembrane region" description="Helical" evidence="6">
    <location>
        <begin position="1022"/>
        <end position="1046"/>
    </location>
</feature>
<dbReference type="EMBL" id="LLXH01000209">
    <property type="protein sequence ID" value="PKC70637.1"/>
    <property type="molecule type" value="Genomic_DNA"/>
</dbReference>
<sequence>MAVSTIIEVSKANKNLQNLHNSKPITLIEVSPNEEYLVTYSKEDKSIIGWNFKGINEGKCYSDNDVQISDVNLRQICISDNQILAYIYNDNDDDELKIINLDNKQQNIELEFDEFSCGPFYCTFNTKNEFIFCSDVSGRNDVDHKIIWIYSTQPTKNNKWICKSIYKIPNDFRLISASNYDRLYLFSNHSIYEWNIITEKSTKIFIEDVNEIKKDVKILSDGKFICLRISDRIIIYSIELEIIIASLDKNNDIQLYKFMKHPGLYPLLLPLLLRDNVQDTGANRKSIMKHCWKEYLDHNQIPNECQSKTTAKYAFVILADYIRKIKLENSRLNFSYQNFDGLNNNSDESSDSNKLNNENDKVIEVLDTDECEDAKKIKKKKLFVNPYIYVIYALFQEDLSKPTNPKEIIKNSIKWKIEIVERVIEKEVEIVKLIKLQVFKKSSASVKWDLICESYSHPQSEEIVIRGIKLFNENNIVILTTLGLFIYNFNGKTISLNYSNSLKSNTGKREKYEKDLKYNLKKVFSKPLPNYDDIEISDELFMKDIKESLLKYGVELLSFAIKEHKLELIESIYEECLTHFKEDKNDRMFLSIIIFTMPLLNKYYPEYISRYSLETTMIMDSSYNMEYQNNNLHLCSFQHPQIVNLTRSILWTKYLKLVDKLEDDHMMTYYILSVLTKLLILPILPIYFATFNILLRYHFINDFYTEDALSSFYFNIFDTFKTQTLPTITFMIPYIKFVNYPKNYNWFLELIRPQSSPFIKTISKDIYKTWNGEVLINFKWNTYGKYYYIIIWIGFLAFLGCFTVAATIPLDENIKKNLLISSIILGSFHLVQEFRQFIYNPIKWVYNYWNFFDIGAYLIPTGTSIYWLFTNNEITSWLSFSCLLLDIKFLLFFRVFESFGIYFAIIISVAKQIISFLVILFFIIISFAHAFLILLKPKSDYLNHPEFNNNDPNNPWNLINIYNQINQTENGTLIQNASFIQIPNENTNMFTDYRTALFAIYLFLTGDQSALSDKWTYKDNPAFVILIVLFSFLIVIYLMNLFIGLLNIAIEKDNNRVSYLIQKVEILAEIELFYLLPNQRRWNIWFPEIMYYYANIDKIREEIKKLINENQWNTDKFLEIKKQLLNILNIQIKNN</sequence>
<feature type="transmembrane region" description="Helical" evidence="6">
    <location>
        <begin position="851"/>
        <end position="869"/>
    </location>
</feature>
<keyword evidence="5 6" id="KW-0472">Membrane</keyword>
<feature type="domain" description="Ion transport" evidence="7">
    <location>
        <begin position="788"/>
        <end position="1055"/>
    </location>
</feature>
<reference evidence="8 9" key="2">
    <citation type="submission" date="2017-10" db="EMBL/GenBank/DDBJ databases">
        <title>Genome analyses suggest a sexual origin of heterokaryosis in a supposedly ancient asexual fungus.</title>
        <authorList>
            <person name="Corradi N."/>
            <person name="Sedzielewska K."/>
            <person name="Noel J."/>
            <person name="Charron P."/>
            <person name="Farinelli L."/>
            <person name="Marton T."/>
            <person name="Kruger M."/>
            <person name="Pelin A."/>
            <person name="Brachmann A."/>
            <person name="Corradi N."/>
        </authorList>
    </citation>
    <scope>NUCLEOTIDE SEQUENCE [LARGE SCALE GENOMIC DNA]</scope>
    <source>
        <strain evidence="8 9">A1</strain>
    </source>
</reference>
<dbReference type="GO" id="GO:0005216">
    <property type="term" value="F:monoatomic ion channel activity"/>
    <property type="evidence" value="ECO:0007669"/>
    <property type="project" value="InterPro"/>
</dbReference>
<feature type="transmembrane region" description="Helical" evidence="6">
    <location>
        <begin position="786"/>
        <end position="808"/>
    </location>
</feature>
<evidence type="ECO:0000256" key="1">
    <source>
        <dbReference type="ARBA" id="ARBA00004141"/>
    </source>
</evidence>
<keyword evidence="3" id="KW-0677">Repeat</keyword>
<keyword evidence="4 6" id="KW-1133">Transmembrane helix</keyword>
<dbReference type="InterPro" id="IPR024862">
    <property type="entry name" value="TRPV"/>
</dbReference>
<dbReference type="GO" id="GO:0098703">
    <property type="term" value="P:calcium ion import across plasma membrane"/>
    <property type="evidence" value="ECO:0007669"/>
    <property type="project" value="TreeGrafter"/>
</dbReference>
<evidence type="ECO:0000259" key="7">
    <source>
        <dbReference type="Pfam" id="PF00520"/>
    </source>
</evidence>
<protein>
    <recommendedName>
        <fullName evidence="7">Ion transport domain-containing protein</fullName>
    </recommendedName>
</protein>
<evidence type="ECO:0000256" key="2">
    <source>
        <dbReference type="ARBA" id="ARBA00022692"/>
    </source>
</evidence>
<dbReference type="InterPro" id="IPR005821">
    <property type="entry name" value="Ion_trans_dom"/>
</dbReference>
<dbReference type="VEuPathDB" id="FungiDB:RhiirFUN_015077"/>
<name>A0A2N0S543_9GLOM</name>
<dbReference type="SUPFAM" id="SSF50978">
    <property type="entry name" value="WD40 repeat-like"/>
    <property type="match status" value="1"/>
</dbReference>
<comment type="subcellular location">
    <subcellularLocation>
        <location evidence="1">Membrane</location>
        <topology evidence="1">Multi-pass membrane protein</topology>
    </subcellularLocation>
</comment>
<evidence type="ECO:0000256" key="4">
    <source>
        <dbReference type="ARBA" id="ARBA00022989"/>
    </source>
</evidence>
<evidence type="ECO:0000256" key="3">
    <source>
        <dbReference type="ARBA" id="ARBA00022737"/>
    </source>
</evidence>
<evidence type="ECO:0000256" key="5">
    <source>
        <dbReference type="ARBA" id="ARBA00023136"/>
    </source>
</evidence>